<evidence type="ECO:0000256" key="1">
    <source>
        <dbReference type="ARBA" id="ARBA00022722"/>
    </source>
</evidence>
<dbReference type="CDD" id="cd18673">
    <property type="entry name" value="PIN_XRN1-2-like"/>
    <property type="match status" value="1"/>
</dbReference>
<accession>A0A453HNA8</accession>
<dbReference type="Gene3D" id="3.40.50.12390">
    <property type="match status" value="1"/>
</dbReference>
<dbReference type="AlphaFoldDB" id="A0A453HNA8"/>
<evidence type="ECO:0000256" key="2">
    <source>
        <dbReference type="ARBA" id="ARBA00022801"/>
    </source>
</evidence>
<dbReference type="InterPro" id="IPR041412">
    <property type="entry name" value="Xrn1_helical"/>
</dbReference>
<dbReference type="GO" id="GO:0000956">
    <property type="term" value="P:nuclear-transcribed mRNA catabolic process"/>
    <property type="evidence" value="ECO:0007669"/>
    <property type="project" value="TreeGrafter"/>
</dbReference>
<dbReference type="Pfam" id="PF03159">
    <property type="entry name" value="XRN_N"/>
    <property type="match status" value="1"/>
</dbReference>
<reference evidence="7" key="1">
    <citation type="journal article" date="2014" name="Science">
        <title>Ancient hybridizations among the ancestral genomes of bread wheat.</title>
        <authorList>
            <consortium name="International Wheat Genome Sequencing Consortium,"/>
            <person name="Marcussen T."/>
            <person name="Sandve S.R."/>
            <person name="Heier L."/>
            <person name="Spannagl M."/>
            <person name="Pfeifer M."/>
            <person name="Jakobsen K.S."/>
            <person name="Wulff B.B."/>
            <person name="Steuernagel B."/>
            <person name="Mayer K.F."/>
            <person name="Olsen O.A."/>
        </authorList>
    </citation>
    <scope>NUCLEOTIDE SEQUENCE [LARGE SCALE GENOMIC DNA]</scope>
    <source>
        <strain evidence="7">cv. AL8/78</strain>
    </source>
</reference>
<reference evidence="7" key="2">
    <citation type="journal article" date="2017" name="Nat. Plants">
        <title>The Aegilops tauschii genome reveals multiple impacts of transposons.</title>
        <authorList>
            <person name="Zhao G."/>
            <person name="Zou C."/>
            <person name="Li K."/>
            <person name="Wang K."/>
            <person name="Li T."/>
            <person name="Gao L."/>
            <person name="Zhang X."/>
            <person name="Wang H."/>
            <person name="Yang Z."/>
            <person name="Liu X."/>
            <person name="Jiang W."/>
            <person name="Mao L."/>
            <person name="Kong X."/>
            <person name="Jiao Y."/>
            <person name="Jia J."/>
        </authorList>
    </citation>
    <scope>NUCLEOTIDE SEQUENCE [LARGE SCALE GENOMIC DNA]</scope>
    <source>
        <strain evidence="7">cv. AL8/78</strain>
    </source>
</reference>
<feature type="domain" description="Xrn1 N-terminal" evidence="4">
    <location>
        <begin position="24"/>
        <end position="133"/>
    </location>
</feature>
<keyword evidence="3" id="KW-0269">Exonuclease</keyword>
<organism evidence="6 7">
    <name type="scientific">Aegilops tauschii subsp. strangulata</name>
    <name type="common">Goatgrass</name>
    <dbReference type="NCBI Taxonomy" id="200361"/>
    <lineage>
        <taxon>Eukaryota</taxon>
        <taxon>Viridiplantae</taxon>
        <taxon>Streptophyta</taxon>
        <taxon>Embryophyta</taxon>
        <taxon>Tracheophyta</taxon>
        <taxon>Spermatophyta</taxon>
        <taxon>Magnoliopsida</taxon>
        <taxon>Liliopsida</taxon>
        <taxon>Poales</taxon>
        <taxon>Poaceae</taxon>
        <taxon>BOP clade</taxon>
        <taxon>Pooideae</taxon>
        <taxon>Triticodae</taxon>
        <taxon>Triticeae</taxon>
        <taxon>Triticinae</taxon>
        <taxon>Aegilops</taxon>
    </lineage>
</organism>
<evidence type="ECO:0000259" key="5">
    <source>
        <dbReference type="Pfam" id="PF17846"/>
    </source>
</evidence>
<name>A0A453HNA8_AEGTS</name>
<reference evidence="6" key="3">
    <citation type="journal article" date="2017" name="Nature">
        <title>Genome sequence of the progenitor of the wheat D genome Aegilops tauschii.</title>
        <authorList>
            <person name="Luo M.C."/>
            <person name="Gu Y.Q."/>
            <person name="Puiu D."/>
            <person name="Wang H."/>
            <person name="Twardziok S.O."/>
            <person name="Deal K.R."/>
            <person name="Huo N."/>
            <person name="Zhu T."/>
            <person name="Wang L."/>
            <person name="Wang Y."/>
            <person name="McGuire P.E."/>
            <person name="Liu S."/>
            <person name="Long H."/>
            <person name="Ramasamy R.K."/>
            <person name="Rodriguez J.C."/>
            <person name="Van S.L."/>
            <person name="Yuan L."/>
            <person name="Wang Z."/>
            <person name="Xia Z."/>
            <person name="Xiao L."/>
            <person name="Anderson O.D."/>
            <person name="Ouyang S."/>
            <person name="Liang Y."/>
            <person name="Zimin A.V."/>
            <person name="Pertea G."/>
            <person name="Qi P."/>
            <person name="Bennetzen J.L."/>
            <person name="Dai X."/>
            <person name="Dawson M.W."/>
            <person name="Muller H.G."/>
            <person name="Kugler K."/>
            <person name="Rivarola-Duarte L."/>
            <person name="Spannagl M."/>
            <person name="Mayer K.F.X."/>
            <person name="Lu F.H."/>
            <person name="Bevan M.W."/>
            <person name="Leroy P."/>
            <person name="Li P."/>
            <person name="You F.M."/>
            <person name="Sun Q."/>
            <person name="Liu Z."/>
            <person name="Lyons E."/>
            <person name="Wicker T."/>
            <person name="Salzberg S.L."/>
            <person name="Devos K.M."/>
            <person name="Dvorak J."/>
        </authorList>
    </citation>
    <scope>NUCLEOTIDE SEQUENCE [LARGE SCALE GENOMIC DNA]</scope>
    <source>
        <strain evidence="6">cv. AL8/78</strain>
    </source>
</reference>
<dbReference type="GO" id="GO:0005634">
    <property type="term" value="C:nucleus"/>
    <property type="evidence" value="ECO:0007669"/>
    <property type="project" value="TreeGrafter"/>
</dbReference>
<dbReference type="GO" id="GO:0004534">
    <property type="term" value="F:5'-3' RNA exonuclease activity"/>
    <property type="evidence" value="ECO:0007669"/>
    <property type="project" value="TreeGrafter"/>
</dbReference>
<keyword evidence="7" id="KW-1185">Reference proteome</keyword>
<dbReference type="Proteomes" id="UP000015105">
    <property type="component" value="Chromosome 4D"/>
</dbReference>
<evidence type="ECO:0000256" key="3">
    <source>
        <dbReference type="ARBA" id="ARBA00022839"/>
    </source>
</evidence>
<dbReference type="GO" id="GO:0003723">
    <property type="term" value="F:RNA binding"/>
    <property type="evidence" value="ECO:0007669"/>
    <property type="project" value="TreeGrafter"/>
</dbReference>
<keyword evidence="1" id="KW-0540">Nuclease</keyword>
<reference evidence="6" key="5">
    <citation type="journal article" date="2021" name="G3 (Bethesda)">
        <title>Aegilops tauschii genome assembly Aet v5.0 features greater sequence contiguity and improved annotation.</title>
        <authorList>
            <person name="Wang L."/>
            <person name="Zhu T."/>
            <person name="Rodriguez J.C."/>
            <person name="Deal K.R."/>
            <person name="Dubcovsky J."/>
            <person name="McGuire P.E."/>
            <person name="Lux T."/>
            <person name="Spannagl M."/>
            <person name="Mayer K.F.X."/>
            <person name="Baldrich P."/>
            <person name="Meyers B.C."/>
            <person name="Huo N."/>
            <person name="Gu Y.Q."/>
            <person name="Zhou H."/>
            <person name="Devos K.M."/>
            <person name="Bennetzen J.L."/>
            <person name="Unver T."/>
            <person name="Budak H."/>
            <person name="Gulick P.J."/>
            <person name="Galiba G."/>
            <person name="Kalapos B."/>
            <person name="Nelson D.R."/>
            <person name="Li P."/>
            <person name="You F.M."/>
            <person name="Luo M.C."/>
            <person name="Dvorak J."/>
        </authorList>
    </citation>
    <scope>NUCLEOTIDE SEQUENCE [LARGE SCALE GENOMIC DNA]</scope>
    <source>
        <strain evidence="6">cv. AL8/78</strain>
    </source>
</reference>
<dbReference type="Pfam" id="PF17846">
    <property type="entry name" value="XRN_M"/>
    <property type="match status" value="1"/>
</dbReference>
<dbReference type="InterPro" id="IPR004859">
    <property type="entry name" value="Xrn1_N"/>
</dbReference>
<dbReference type="PANTHER" id="PTHR12341">
    <property type="entry name" value="5'-&gt;3' EXORIBONUCLEASE"/>
    <property type="match status" value="1"/>
</dbReference>
<sequence length="452" mass="53317">ALFFFQELEESIMRERFRAQGKEVLPRDDAPREVSDPNIITPGTEFMEKLSAALEYYVRARLSSHPRWKDVKVILSDANVPGEGEHKIMSFIRAQRSMESYDPNTRHCLYGLDADLIMLALASHKVHFSILREARSKGKLPKKPYQFLNIWVLREYLELEMTIPGCKHDIDRLIDDFIFICFLTGNDFIPHIPSLEIHEYAVDLLIDVYKTMYKKMGGYIVDTDKIKDKHAAYVKISRLEKFLHELSLHEEKIFLKRYELREKLLRKIQRQAAEDEWNERNYEIVEESADVLEQECISVCTDDKPDVTENTLELKRDLKDNLRSKQDLFKNGSSKHDRIRLGLPGWKSRFYKEKFGAETSNEIGRLQTEMVQKYLEGLCWVLRYYFSDVPSWSWYYPFYYAPFASDLKHLSQFKISFTVDKPLRPFDQLMAVLPPERHLMCPSKMLQQINGL</sequence>
<proteinExistence type="predicted"/>
<dbReference type="PANTHER" id="PTHR12341:SF62">
    <property type="entry name" value="5'-3' EXORIBONUCLEASE 3-LIKE"/>
    <property type="match status" value="1"/>
</dbReference>
<dbReference type="Gramene" id="AET4Gv20243900.2">
    <property type="protein sequence ID" value="AET4Gv20243900.2"/>
    <property type="gene ID" value="AET4Gv20243900"/>
</dbReference>
<feature type="domain" description="Xrn1 helical" evidence="5">
    <location>
        <begin position="168"/>
        <end position="442"/>
    </location>
</feature>
<evidence type="ECO:0000313" key="6">
    <source>
        <dbReference type="EnsemblPlants" id="AET4Gv20243900.2"/>
    </source>
</evidence>
<protein>
    <submittedName>
        <fullName evidence="6">Uncharacterized protein</fullName>
    </submittedName>
</protein>
<keyword evidence="2" id="KW-0378">Hydrolase</keyword>
<evidence type="ECO:0000259" key="4">
    <source>
        <dbReference type="Pfam" id="PF03159"/>
    </source>
</evidence>
<evidence type="ECO:0000313" key="7">
    <source>
        <dbReference type="Proteomes" id="UP000015105"/>
    </source>
</evidence>
<dbReference type="EnsemblPlants" id="AET4Gv20243900.2">
    <property type="protein sequence ID" value="AET4Gv20243900.2"/>
    <property type="gene ID" value="AET4Gv20243900"/>
</dbReference>
<dbReference type="STRING" id="200361.A0A453HNA8"/>
<reference evidence="6" key="4">
    <citation type="submission" date="2019-03" db="UniProtKB">
        <authorList>
            <consortium name="EnsemblPlants"/>
        </authorList>
    </citation>
    <scope>IDENTIFICATION</scope>
</reference>
<dbReference type="InterPro" id="IPR027073">
    <property type="entry name" value="5_3_exoribonuclease"/>
</dbReference>